<dbReference type="EMBL" id="VUOC01000002">
    <property type="protein sequence ID" value="KAA2242865.1"/>
    <property type="molecule type" value="Genomic_DNA"/>
</dbReference>
<comment type="caution">
    <text evidence="1">The sequence shown here is derived from an EMBL/GenBank/DDBJ whole genome shotgun (WGS) entry which is preliminary data.</text>
</comment>
<evidence type="ECO:0000313" key="2">
    <source>
        <dbReference type="Proteomes" id="UP000324611"/>
    </source>
</evidence>
<accession>A0A5B2VUW8</accession>
<sequence length="157" mass="16683">MKYLPQLLLVILCLLVYSCIKETSLEGRLPQIPPPIDTSDTDTTGPVDIDTAATFTLVSTNGNCSNATVSGTFIMGQYLTEFNTVTMDVDVTYPGQWIVFTETVNGISFADAGIFTKTGIQTITLLGAGTPGEFGTVIVPVTVGTTTCSFPVTIQEN</sequence>
<proteinExistence type="predicted"/>
<gene>
    <name evidence="1" type="ORF">F0L74_10075</name>
</gene>
<dbReference type="RefSeq" id="WP_149837740.1">
    <property type="nucleotide sequence ID" value="NZ_VUOC01000002.1"/>
</dbReference>
<protein>
    <submittedName>
        <fullName evidence="1">Uncharacterized protein</fullName>
    </submittedName>
</protein>
<organism evidence="1 2">
    <name type="scientific">Chitinophaga agrisoli</name>
    <dbReference type="NCBI Taxonomy" id="2607653"/>
    <lineage>
        <taxon>Bacteria</taxon>
        <taxon>Pseudomonadati</taxon>
        <taxon>Bacteroidota</taxon>
        <taxon>Chitinophagia</taxon>
        <taxon>Chitinophagales</taxon>
        <taxon>Chitinophagaceae</taxon>
        <taxon>Chitinophaga</taxon>
    </lineage>
</organism>
<evidence type="ECO:0000313" key="1">
    <source>
        <dbReference type="EMBL" id="KAA2242865.1"/>
    </source>
</evidence>
<dbReference type="Proteomes" id="UP000324611">
    <property type="component" value="Unassembled WGS sequence"/>
</dbReference>
<reference evidence="1 2" key="2">
    <citation type="submission" date="2019-09" db="EMBL/GenBank/DDBJ databases">
        <authorList>
            <person name="Jin C."/>
        </authorList>
    </citation>
    <scope>NUCLEOTIDE SEQUENCE [LARGE SCALE GENOMIC DNA]</scope>
    <source>
        <strain evidence="1 2">BN140078</strain>
    </source>
</reference>
<name>A0A5B2VUW8_9BACT</name>
<reference evidence="1 2" key="1">
    <citation type="submission" date="2019-09" db="EMBL/GenBank/DDBJ databases">
        <title>Chitinophaga ginsengihumi sp. nov., isolated from soil of ginseng rhizosphere.</title>
        <authorList>
            <person name="Lee J."/>
        </authorList>
    </citation>
    <scope>NUCLEOTIDE SEQUENCE [LARGE SCALE GENOMIC DNA]</scope>
    <source>
        <strain evidence="1 2">BN140078</strain>
    </source>
</reference>
<dbReference type="AlphaFoldDB" id="A0A5B2VUW8"/>
<keyword evidence="2" id="KW-1185">Reference proteome</keyword>
<dbReference type="PROSITE" id="PS51257">
    <property type="entry name" value="PROKAR_LIPOPROTEIN"/>
    <property type="match status" value="1"/>
</dbReference>